<keyword evidence="8" id="KW-1185">Reference proteome</keyword>
<dbReference type="EC" id="2.7.11.1" evidence="1"/>
<dbReference type="AlphaFoldDB" id="A0A9K3GMG6"/>
<evidence type="ECO:0000259" key="6">
    <source>
        <dbReference type="PROSITE" id="PS50011"/>
    </source>
</evidence>
<dbReference type="GO" id="GO:0004674">
    <property type="term" value="F:protein serine/threonine kinase activity"/>
    <property type="evidence" value="ECO:0007669"/>
    <property type="project" value="UniProtKB-EC"/>
</dbReference>
<dbReference type="Pfam" id="PF00069">
    <property type="entry name" value="Pkinase"/>
    <property type="match status" value="1"/>
</dbReference>
<dbReference type="PANTHER" id="PTHR43671">
    <property type="entry name" value="SERINE/THREONINE-PROTEIN KINASE NEK"/>
    <property type="match status" value="1"/>
</dbReference>
<dbReference type="SUPFAM" id="SSF56112">
    <property type="entry name" value="Protein kinase-like (PK-like)"/>
    <property type="match status" value="1"/>
</dbReference>
<gene>
    <name evidence="7" type="ORF">KIPB_009708</name>
</gene>
<evidence type="ECO:0000256" key="4">
    <source>
        <dbReference type="ARBA" id="ARBA00022777"/>
    </source>
</evidence>
<evidence type="ECO:0000256" key="3">
    <source>
        <dbReference type="ARBA" id="ARBA00022741"/>
    </source>
</evidence>
<dbReference type="PROSITE" id="PS50011">
    <property type="entry name" value="PROTEIN_KINASE_DOM"/>
    <property type="match status" value="1"/>
</dbReference>
<protein>
    <recommendedName>
        <fullName evidence="1">non-specific serine/threonine protein kinase</fullName>
        <ecNumber evidence="1">2.7.11.1</ecNumber>
    </recommendedName>
</protein>
<evidence type="ECO:0000256" key="2">
    <source>
        <dbReference type="ARBA" id="ARBA00022679"/>
    </source>
</evidence>
<organism evidence="7 8">
    <name type="scientific">Kipferlia bialata</name>
    <dbReference type="NCBI Taxonomy" id="797122"/>
    <lineage>
        <taxon>Eukaryota</taxon>
        <taxon>Metamonada</taxon>
        <taxon>Carpediemonas-like organisms</taxon>
        <taxon>Kipferlia</taxon>
    </lineage>
</organism>
<dbReference type="GO" id="GO:0005524">
    <property type="term" value="F:ATP binding"/>
    <property type="evidence" value="ECO:0007669"/>
    <property type="project" value="UniProtKB-KW"/>
</dbReference>
<dbReference type="PANTHER" id="PTHR43671:SF13">
    <property type="entry name" value="SERINE_THREONINE-PROTEIN KINASE NEK2"/>
    <property type="match status" value="1"/>
</dbReference>
<dbReference type="PROSITE" id="PS00108">
    <property type="entry name" value="PROTEIN_KINASE_ST"/>
    <property type="match status" value="1"/>
</dbReference>
<dbReference type="EMBL" id="BDIP01003378">
    <property type="protein sequence ID" value="GIQ87630.1"/>
    <property type="molecule type" value="Genomic_DNA"/>
</dbReference>
<comment type="caution">
    <text evidence="7">The sequence shown here is derived from an EMBL/GenBank/DDBJ whole genome shotgun (WGS) entry which is preliminary data.</text>
</comment>
<keyword evidence="3" id="KW-0547">Nucleotide-binding</keyword>
<evidence type="ECO:0000313" key="7">
    <source>
        <dbReference type="EMBL" id="GIQ87630.1"/>
    </source>
</evidence>
<dbReference type="Gene3D" id="1.10.510.10">
    <property type="entry name" value="Transferase(Phosphotransferase) domain 1"/>
    <property type="match status" value="1"/>
</dbReference>
<name>A0A9K3GMG6_9EUKA</name>
<feature type="domain" description="Protein kinase" evidence="6">
    <location>
        <begin position="1"/>
        <end position="225"/>
    </location>
</feature>
<dbReference type="OrthoDB" id="10250725at2759"/>
<accession>A0A9K3GMG6</accession>
<dbReference type="InterPro" id="IPR050660">
    <property type="entry name" value="NEK_Ser/Thr_kinase"/>
</dbReference>
<dbReference type="Proteomes" id="UP000265618">
    <property type="component" value="Unassembled WGS sequence"/>
</dbReference>
<evidence type="ECO:0000256" key="1">
    <source>
        <dbReference type="ARBA" id="ARBA00012513"/>
    </source>
</evidence>
<proteinExistence type="predicted"/>
<evidence type="ECO:0000313" key="8">
    <source>
        <dbReference type="Proteomes" id="UP000265618"/>
    </source>
</evidence>
<keyword evidence="2" id="KW-0808">Transferase</keyword>
<dbReference type="InterPro" id="IPR000719">
    <property type="entry name" value="Prot_kinase_dom"/>
</dbReference>
<dbReference type="InterPro" id="IPR011009">
    <property type="entry name" value="Kinase-like_dom_sf"/>
</dbReference>
<evidence type="ECO:0000256" key="5">
    <source>
        <dbReference type="ARBA" id="ARBA00022840"/>
    </source>
</evidence>
<dbReference type="Gene3D" id="3.30.200.20">
    <property type="entry name" value="Phosphorylase Kinase, domain 1"/>
    <property type="match status" value="1"/>
</dbReference>
<keyword evidence="5" id="KW-0067">ATP-binding</keyword>
<keyword evidence="4" id="KW-0418">Kinase</keyword>
<sequence>MVSKFGPILETRVIKRKGKQFAAGFARFQNREDADRMCIYIYMEYCSGGDLATYIKRHKMQRSYISESVIWSVLIQLLDALHYCHSHKPKRIMHRDIKPGNIMMNEAKRIKLGDFGLARELGQYSLAKTNVGTPLYMSPEQIDRRPYNDKCDIWALGCVMYELAALVPPFEAQTQAALNLKIKSGRYNALPETYSSELKGVITSMLEMRQSARPDVAKLMEHPRVMAYRQKTNAPAPSPTDAPKLMEARDRDMCPKCKALFAQRERDLKRREDECARREMEISRARARLDDREKNRGLYRMK</sequence>
<dbReference type="InterPro" id="IPR008271">
    <property type="entry name" value="Ser/Thr_kinase_AS"/>
</dbReference>
<reference evidence="7 8" key="1">
    <citation type="journal article" date="2018" name="PLoS ONE">
        <title>The draft genome of Kipferlia bialata reveals reductive genome evolution in fornicate parasites.</title>
        <authorList>
            <person name="Tanifuji G."/>
            <person name="Takabayashi S."/>
            <person name="Kume K."/>
            <person name="Takagi M."/>
            <person name="Nakayama T."/>
            <person name="Kamikawa R."/>
            <person name="Inagaki Y."/>
            <person name="Hashimoto T."/>
        </authorList>
    </citation>
    <scope>NUCLEOTIDE SEQUENCE [LARGE SCALE GENOMIC DNA]</scope>
    <source>
        <strain evidence="7">NY0173</strain>
    </source>
</reference>
<dbReference type="SMART" id="SM00220">
    <property type="entry name" value="S_TKc"/>
    <property type="match status" value="1"/>
</dbReference>